<protein>
    <submittedName>
        <fullName evidence="1">Leucine-rich repeat extensin-like protein 3</fullName>
    </submittedName>
</protein>
<keyword evidence="2" id="KW-1185">Reference proteome</keyword>
<proteinExistence type="predicted"/>
<accession>A0AAX6FXL5</accession>
<evidence type="ECO:0000313" key="2">
    <source>
        <dbReference type="Proteomes" id="UP001140949"/>
    </source>
</evidence>
<gene>
    <name evidence="1" type="ORF">M6B38_395015</name>
</gene>
<evidence type="ECO:0000313" key="1">
    <source>
        <dbReference type="EMBL" id="KAJ6821057.1"/>
    </source>
</evidence>
<dbReference type="AlphaFoldDB" id="A0AAX6FXL5"/>
<organism evidence="1 2">
    <name type="scientific">Iris pallida</name>
    <name type="common">Sweet iris</name>
    <dbReference type="NCBI Taxonomy" id="29817"/>
    <lineage>
        <taxon>Eukaryota</taxon>
        <taxon>Viridiplantae</taxon>
        <taxon>Streptophyta</taxon>
        <taxon>Embryophyta</taxon>
        <taxon>Tracheophyta</taxon>
        <taxon>Spermatophyta</taxon>
        <taxon>Magnoliopsida</taxon>
        <taxon>Liliopsida</taxon>
        <taxon>Asparagales</taxon>
        <taxon>Iridaceae</taxon>
        <taxon>Iridoideae</taxon>
        <taxon>Irideae</taxon>
        <taxon>Iris</taxon>
    </lineage>
</organism>
<dbReference type="EMBL" id="JANAVB010025196">
    <property type="protein sequence ID" value="KAJ6821057.1"/>
    <property type="molecule type" value="Genomic_DNA"/>
</dbReference>
<name>A0AAX6FXL5_IRIPA</name>
<comment type="caution">
    <text evidence="1">The sequence shown here is derived from an EMBL/GenBank/DDBJ whole genome shotgun (WGS) entry which is preliminary data.</text>
</comment>
<sequence length="84" mass="9772">MLDRGHRATVVHLWQGVESTGHGNTVDKLGLGLGFRTKERIWEWLCRSCPTCRKKNWGSCLGCGHRDDYVFVIEISIRKRWTRT</sequence>
<reference evidence="1" key="1">
    <citation type="journal article" date="2023" name="GigaByte">
        <title>Genome assembly of the bearded iris, Iris pallida Lam.</title>
        <authorList>
            <person name="Bruccoleri R.E."/>
            <person name="Oakeley E.J."/>
            <person name="Faust A.M.E."/>
            <person name="Altorfer M."/>
            <person name="Dessus-Babus S."/>
            <person name="Burckhardt D."/>
            <person name="Oertli M."/>
            <person name="Naumann U."/>
            <person name="Petersen F."/>
            <person name="Wong J."/>
        </authorList>
    </citation>
    <scope>NUCLEOTIDE SEQUENCE</scope>
    <source>
        <strain evidence="1">GSM-AAB239-AS_SAM_17_03QT</strain>
    </source>
</reference>
<reference evidence="1" key="2">
    <citation type="submission" date="2023-04" db="EMBL/GenBank/DDBJ databases">
        <authorList>
            <person name="Bruccoleri R.E."/>
            <person name="Oakeley E.J."/>
            <person name="Faust A.-M."/>
            <person name="Dessus-Babus S."/>
            <person name="Altorfer M."/>
            <person name="Burckhardt D."/>
            <person name="Oertli M."/>
            <person name="Naumann U."/>
            <person name="Petersen F."/>
            <person name="Wong J."/>
        </authorList>
    </citation>
    <scope>NUCLEOTIDE SEQUENCE</scope>
    <source>
        <strain evidence="1">GSM-AAB239-AS_SAM_17_03QT</strain>
        <tissue evidence="1">Leaf</tissue>
    </source>
</reference>
<dbReference type="Proteomes" id="UP001140949">
    <property type="component" value="Unassembled WGS sequence"/>
</dbReference>